<dbReference type="RefSeq" id="WP_212697551.1">
    <property type="nucleotide sequence ID" value="NZ_CP058649.1"/>
</dbReference>
<keyword evidence="2" id="KW-1185">Reference proteome</keyword>
<evidence type="ECO:0000313" key="1">
    <source>
        <dbReference type="EMBL" id="QUI22073.1"/>
    </source>
</evidence>
<proteinExistence type="predicted"/>
<reference evidence="1" key="1">
    <citation type="submission" date="2020-07" db="EMBL/GenBank/DDBJ databases">
        <title>Vallitalea pronyensis genome.</title>
        <authorList>
            <person name="Postec A."/>
        </authorList>
    </citation>
    <scope>NUCLEOTIDE SEQUENCE</scope>
    <source>
        <strain evidence="1">FatNI3</strain>
    </source>
</reference>
<dbReference type="EMBL" id="CP058649">
    <property type="protein sequence ID" value="QUI22073.1"/>
    <property type="molecule type" value="Genomic_DNA"/>
</dbReference>
<dbReference type="Proteomes" id="UP000683246">
    <property type="component" value="Chromosome"/>
</dbReference>
<accession>A0A8J8MIW3</accession>
<organism evidence="1 2">
    <name type="scientific">Vallitalea pronyensis</name>
    <dbReference type="NCBI Taxonomy" id="1348613"/>
    <lineage>
        <taxon>Bacteria</taxon>
        <taxon>Bacillati</taxon>
        <taxon>Bacillota</taxon>
        <taxon>Clostridia</taxon>
        <taxon>Lachnospirales</taxon>
        <taxon>Vallitaleaceae</taxon>
        <taxon>Vallitalea</taxon>
    </lineage>
</organism>
<dbReference type="AlphaFoldDB" id="A0A8J8MIW3"/>
<protein>
    <submittedName>
        <fullName evidence="1">DUF3795 domain-containing protein</fullName>
    </submittedName>
</protein>
<dbReference type="KEGG" id="vpy:HZI73_07065"/>
<gene>
    <name evidence="1" type="ORF">HZI73_07065</name>
</gene>
<sequence>MKKYKGFIPPCGIYCGGCYRYKSGKKNECLGAETHCKTRKCKSIYMCCVEKKGLNYCYECNNFPCSRFKKFAESWKKYGQDLIENQMLLEQYGEEKWLQQMLGKNRISTEE</sequence>
<evidence type="ECO:0000313" key="2">
    <source>
        <dbReference type="Proteomes" id="UP000683246"/>
    </source>
</evidence>
<name>A0A8J8MIW3_9FIRM</name>